<protein>
    <submittedName>
        <fullName evidence="1">Uncharacterized protein</fullName>
    </submittedName>
</protein>
<dbReference type="AlphaFoldDB" id="A0AAW1RST5"/>
<evidence type="ECO:0000313" key="1">
    <source>
        <dbReference type="EMBL" id="KAK9836755.1"/>
    </source>
</evidence>
<dbReference type="Proteomes" id="UP001438707">
    <property type="component" value="Unassembled WGS sequence"/>
</dbReference>
<comment type="caution">
    <text evidence="1">The sequence shown here is derived from an EMBL/GenBank/DDBJ whole genome shotgun (WGS) entry which is preliminary data.</text>
</comment>
<dbReference type="EMBL" id="JALJOS010000007">
    <property type="protein sequence ID" value="KAK9836755.1"/>
    <property type="molecule type" value="Genomic_DNA"/>
</dbReference>
<accession>A0AAW1RST5</accession>
<sequence length="185" mass="20460">MRSSLSMRQTAGRELLHKYPSACSLTWAPTKDSLAILHDSIVQVVEPSAAGASLRQLCGHADATAELKCEWDPWGRYLDVMSTRDAYDMGEADASRDERKSHPFLCAWLPGTTIYAAAALGHVYVVDGRHDALLKMWRADAQEDPSFAGHRCPPYQPENAGLSWSSDGRCLAWLDELSLHIIGFD</sequence>
<proteinExistence type="predicted"/>
<reference evidence="1 2" key="1">
    <citation type="journal article" date="2024" name="Nat. Commun.">
        <title>Phylogenomics reveals the evolutionary origins of lichenization in chlorophyte algae.</title>
        <authorList>
            <person name="Puginier C."/>
            <person name="Libourel C."/>
            <person name="Otte J."/>
            <person name="Skaloud P."/>
            <person name="Haon M."/>
            <person name="Grisel S."/>
            <person name="Petersen M."/>
            <person name="Berrin J.G."/>
            <person name="Delaux P.M."/>
            <person name="Dal Grande F."/>
            <person name="Keller J."/>
        </authorList>
    </citation>
    <scope>NUCLEOTIDE SEQUENCE [LARGE SCALE GENOMIC DNA]</scope>
    <source>
        <strain evidence="1 2">SAG 2145</strain>
    </source>
</reference>
<name>A0AAW1RST5_9CHLO</name>
<evidence type="ECO:0000313" key="2">
    <source>
        <dbReference type="Proteomes" id="UP001438707"/>
    </source>
</evidence>
<dbReference type="SUPFAM" id="SSF50960">
    <property type="entry name" value="TolB, C-terminal domain"/>
    <property type="match status" value="1"/>
</dbReference>
<keyword evidence="2" id="KW-1185">Reference proteome</keyword>
<organism evidence="1 2">
    <name type="scientific">Apatococcus lobatus</name>
    <dbReference type="NCBI Taxonomy" id="904363"/>
    <lineage>
        <taxon>Eukaryota</taxon>
        <taxon>Viridiplantae</taxon>
        <taxon>Chlorophyta</taxon>
        <taxon>core chlorophytes</taxon>
        <taxon>Trebouxiophyceae</taxon>
        <taxon>Chlorellales</taxon>
        <taxon>Chlorellaceae</taxon>
        <taxon>Apatococcus</taxon>
    </lineage>
</organism>
<gene>
    <name evidence="1" type="ORF">WJX74_007483</name>
</gene>